<name>A0ABZ3IHL5_9FIRM</name>
<accession>A0ABZ3IHL5</accession>
<organism evidence="1 2">
    <name type="scientific">Sporomusa silvacetica DSM 10669</name>
    <dbReference type="NCBI Taxonomy" id="1123289"/>
    <lineage>
        <taxon>Bacteria</taxon>
        <taxon>Bacillati</taxon>
        <taxon>Bacillota</taxon>
        <taxon>Negativicutes</taxon>
        <taxon>Selenomonadales</taxon>
        <taxon>Sporomusaceae</taxon>
        <taxon>Sporomusa</taxon>
    </lineage>
</organism>
<dbReference type="Proteomes" id="UP000216752">
    <property type="component" value="Chromosome"/>
</dbReference>
<dbReference type="EMBL" id="CP155573">
    <property type="protein sequence ID" value="XFO64919.1"/>
    <property type="molecule type" value="Genomic_DNA"/>
</dbReference>
<proteinExistence type="predicted"/>
<evidence type="ECO:0000313" key="1">
    <source>
        <dbReference type="EMBL" id="XFO64919.1"/>
    </source>
</evidence>
<reference evidence="1" key="1">
    <citation type="submission" date="2024-05" db="EMBL/GenBank/DDBJ databases">
        <title>Isolation and characterization of Sporomusa carbonis sp. nov., a carboxydotrophic hydrogenogen in the genus of Sporomusa isolated from a charcoal burning pile.</title>
        <authorList>
            <person name="Boeer T."/>
            <person name="Rosenbaum F."/>
            <person name="Eysell L."/>
            <person name="Mueller V."/>
            <person name="Daniel R."/>
            <person name="Poehlein A."/>
        </authorList>
    </citation>
    <scope>NUCLEOTIDE SEQUENCE [LARGE SCALE GENOMIC DNA]</scope>
    <source>
        <strain evidence="1">DSM 10669</strain>
    </source>
</reference>
<sequence>MIIVNASRLVVFQGFVIRAGFVFPVSASPDSVFPVNASRVNASLDFASRDNVSPVSVSPDSVFLVDKKGKRPVFRELVSFFDQGLILVLHYFRQRSR</sequence>
<keyword evidence="2" id="KW-1185">Reference proteome</keyword>
<protein>
    <submittedName>
        <fullName evidence="1">Uncharacterized protein</fullName>
    </submittedName>
</protein>
<gene>
    <name evidence="1" type="ORF">SPSIL_010280</name>
</gene>
<dbReference type="RefSeq" id="WP_144034014.1">
    <property type="nucleotide sequence ID" value="NZ_CP155573.1"/>
</dbReference>
<evidence type="ECO:0000313" key="2">
    <source>
        <dbReference type="Proteomes" id="UP000216752"/>
    </source>
</evidence>